<reference evidence="3" key="1">
    <citation type="submission" date="2023-02" db="EMBL/GenBank/DDBJ databases">
        <title>Tahibacter soli sp. nov. isolated from soil.</title>
        <authorList>
            <person name="Baek J.H."/>
            <person name="Lee J.K."/>
            <person name="Choi D.G."/>
            <person name="Jeon C.O."/>
        </authorList>
    </citation>
    <scope>NUCLEOTIDE SEQUENCE</scope>
    <source>
        <strain evidence="3">BL</strain>
    </source>
</reference>
<keyword evidence="1" id="KW-1133">Transmembrane helix</keyword>
<dbReference type="InterPro" id="IPR014729">
    <property type="entry name" value="Rossmann-like_a/b/a_fold"/>
</dbReference>
<proteinExistence type="predicted"/>
<gene>
    <name evidence="3" type="ORF">OD750_012215</name>
</gene>
<dbReference type="Gene3D" id="3.40.50.620">
    <property type="entry name" value="HUPs"/>
    <property type="match status" value="1"/>
</dbReference>
<dbReference type="CDD" id="cd06259">
    <property type="entry name" value="YdcF-like"/>
    <property type="match status" value="1"/>
</dbReference>
<dbReference type="RefSeq" id="WP_263545513.1">
    <property type="nucleotide sequence ID" value="NZ_JAOVZO020000017.1"/>
</dbReference>
<sequence>MTDLIAPFRRGPWRHLRDRDVWHSLVVAALACVATAGLLWAFWFAYALRLAATSGVAAPRARALLLFGKRLAHGRPDADYDARIARLHALVVADPSRRVLLLGGAADGGTTEAAAALARLSEIGLPPGVAPVCEDASTDTLENLRNARTLLGDAACEPVALVTSRYHLARCVLLARSLGFDAEPVAADARFSWRPRLLLRLVLESGYCLWLDTGTRWARLIGNRRMLDRLT</sequence>
<dbReference type="EMBL" id="JAOVZO020000017">
    <property type="protein sequence ID" value="MDC8013304.1"/>
    <property type="molecule type" value="Genomic_DNA"/>
</dbReference>
<keyword evidence="1" id="KW-0472">Membrane</keyword>
<name>A0A9X4BKK5_9GAMM</name>
<dbReference type="PANTHER" id="PTHR30336:SF20">
    <property type="entry name" value="DUF218 DOMAIN-CONTAINING PROTEIN"/>
    <property type="match status" value="1"/>
</dbReference>
<dbReference type="InterPro" id="IPR003848">
    <property type="entry name" value="DUF218"/>
</dbReference>
<feature type="transmembrane region" description="Helical" evidence="1">
    <location>
        <begin position="21"/>
        <end position="46"/>
    </location>
</feature>
<dbReference type="Proteomes" id="UP001139971">
    <property type="component" value="Unassembled WGS sequence"/>
</dbReference>
<dbReference type="InterPro" id="IPR051599">
    <property type="entry name" value="Cell_Envelope_Assoc"/>
</dbReference>
<evidence type="ECO:0000313" key="4">
    <source>
        <dbReference type="Proteomes" id="UP001139971"/>
    </source>
</evidence>
<protein>
    <submittedName>
        <fullName evidence="3">YdcF family protein</fullName>
    </submittedName>
</protein>
<dbReference type="Pfam" id="PF02698">
    <property type="entry name" value="DUF218"/>
    <property type="match status" value="1"/>
</dbReference>
<evidence type="ECO:0000259" key="2">
    <source>
        <dbReference type="Pfam" id="PF02698"/>
    </source>
</evidence>
<comment type="caution">
    <text evidence="3">The sequence shown here is derived from an EMBL/GenBank/DDBJ whole genome shotgun (WGS) entry which is preliminary data.</text>
</comment>
<accession>A0A9X4BKK5</accession>
<evidence type="ECO:0000313" key="3">
    <source>
        <dbReference type="EMBL" id="MDC8013304.1"/>
    </source>
</evidence>
<dbReference type="PANTHER" id="PTHR30336">
    <property type="entry name" value="INNER MEMBRANE PROTEIN, PROBABLE PERMEASE"/>
    <property type="match status" value="1"/>
</dbReference>
<feature type="domain" description="DUF218" evidence="2">
    <location>
        <begin position="81"/>
        <end position="193"/>
    </location>
</feature>
<keyword evidence="1" id="KW-0812">Transmembrane</keyword>
<keyword evidence="4" id="KW-1185">Reference proteome</keyword>
<dbReference type="GO" id="GO:0005886">
    <property type="term" value="C:plasma membrane"/>
    <property type="evidence" value="ECO:0007669"/>
    <property type="project" value="TreeGrafter"/>
</dbReference>
<evidence type="ECO:0000256" key="1">
    <source>
        <dbReference type="SAM" id="Phobius"/>
    </source>
</evidence>
<dbReference type="AlphaFoldDB" id="A0A9X4BKK5"/>
<organism evidence="3 4">
    <name type="scientific">Tahibacter soli</name>
    <dbReference type="NCBI Taxonomy" id="2983605"/>
    <lineage>
        <taxon>Bacteria</taxon>
        <taxon>Pseudomonadati</taxon>
        <taxon>Pseudomonadota</taxon>
        <taxon>Gammaproteobacteria</taxon>
        <taxon>Lysobacterales</taxon>
        <taxon>Rhodanobacteraceae</taxon>
        <taxon>Tahibacter</taxon>
    </lineage>
</organism>